<keyword evidence="1" id="KW-0479">Metal-binding</keyword>
<dbReference type="SMART" id="SM00829">
    <property type="entry name" value="PKS_ER"/>
    <property type="match status" value="1"/>
</dbReference>
<dbReference type="Gene3D" id="3.90.180.10">
    <property type="entry name" value="Medium-chain alcohol dehydrogenases, catalytic domain"/>
    <property type="match status" value="1"/>
</dbReference>
<dbReference type="GO" id="GO:0051903">
    <property type="term" value="F:S-(hydroxymethyl)glutathione dehydrogenase [NAD(P)+] activity"/>
    <property type="evidence" value="ECO:0007669"/>
    <property type="project" value="TreeGrafter"/>
</dbReference>
<gene>
    <name evidence="6" type="ORF">GV829_03675</name>
</gene>
<reference evidence="6 7" key="1">
    <citation type="submission" date="2020-01" db="EMBL/GenBank/DDBJ databases">
        <title>Sphingomonas sp. strain CSW-10.</title>
        <authorList>
            <person name="Chen W.-M."/>
        </authorList>
    </citation>
    <scope>NUCLEOTIDE SEQUENCE [LARGE SCALE GENOMIC DNA]</scope>
    <source>
        <strain evidence="6 7">CSW-10</strain>
    </source>
</reference>
<dbReference type="RefSeq" id="WP_169943908.1">
    <property type="nucleotide sequence ID" value="NZ_CP053015.1"/>
</dbReference>
<dbReference type="InterPro" id="IPR036291">
    <property type="entry name" value="NAD(P)-bd_dom_sf"/>
</dbReference>
<evidence type="ECO:0000259" key="5">
    <source>
        <dbReference type="SMART" id="SM00829"/>
    </source>
</evidence>
<keyword evidence="7" id="KW-1185">Reference proteome</keyword>
<name>A0A6M4ATB0_9SPHN</name>
<dbReference type="InterPro" id="IPR013149">
    <property type="entry name" value="ADH-like_C"/>
</dbReference>
<evidence type="ECO:0000256" key="2">
    <source>
        <dbReference type="ARBA" id="ARBA00022833"/>
    </source>
</evidence>
<evidence type="ECO:0000313" key="7">
    <source>
        <dbReference type="Proteomes" id="UP000503018"/>
    </source>
</evidence>
<dbReference type="InterPro" id="IPR011032">
    <property type="entry name" value="GroES-like_sf"/>
</dbReference>
<dbReference type="GO" id="GO:0005829">
    <property type="term" value="C:cytosol"/>
    <property type="evidence" value="ECO:0007669"/>
    <property type="project" value="TreeGrafter"/>
</dbReference>
<dbReference type="PANTHER" id="PTHR43880">
    <property type="entry name" value="ALCOHOL DEHYDROGENASE"/>
    <property type="match status" value="1"/>
</dbReference>
<dbReference type="GO" id="GO:0046294">
    <property type="term" value="P:formaldehyde catabolic process"/>
    <property type="evidence" value="ECO:0007669"/>
    <property type="project" value="TreeGrafter"/>
</dbReference>
<organism evidence="6 7">
    <name type="scientific">Sphingomonas lacunae</name>
    <dbReference type="NCBI Taxonomy" id="2698828"/>
    <lineage>
        <taxon>Bacteria</taxon>
        <taxon>Pseudomonadati</taxon>
        <taxon>Pseudomonadota</taxon>
        <taxon>Alphaproteobacteria</taxon>
        <taxon>Sphingomonadales</taxon>
        <taxon>Sphingomonadaceae</taxon>
        <taxon>Sphingomonas</taxon>
    </lineage>
</organism>
<evidence type="ECO:0000256" key="3">
    <source>
        <dbReference type="ARBA" id="ARBA00023027"/>
    </source>
</evidence>
<protein>
    <submittedName>
        <fullName evidence="6">Zinc-binding dehydrogenase</fullName>
    </submittedName>
</protein>
<proteinExistence type="predicted"/>
<evidence type="ECO:0000256" key="4">
    <source>
        <dbReference type="SAM" id="MobiDB-lite"/>
    </source>
</evidence>
<dbReference type="Proteomes" id="UP000503018">
    <property type="component" value="Chromosome"/>
</dbReference>
<dbReference type="GO" id="GO:0008270">
    <property type="term" value="F:zinc ion binding"/>
    <property type="evidence" value="ECO:0007669"/>
    <property type="project" value="TreeGrafter"/>
</dbReference>
<dbReference type="Gene3D" id="3.40.50.720">
    <property type="entry name" value="NAD(P)-binding Rossmann-like Domain"/>
    <property type="match status" value="1"/>
</dbReference>
<dbReference type="SUPFAM" id="SSF50129">
    <property type="entry name" value="GroES-like"/>
    <property type="match status" value="1"/>
</dbReference>
<accession>A0A6M4ATB0</accession>
<dbReference type="Pfam" id="PF08240">
    <property type="entry name" value="ADH_N"/>
    <property type="match status" value="1"/>
</dbReference>
<keyword evidence="3" id="KW-0520">NAD</keyword>
<dbReference type="InterPro" id="IPR013154">
    <property type="entry name" value="ADH-like_N"/>
</dbReference>
<evidence type="ECO:0000313" key="6">
    <source>
        <dbReference type="EMBL" id="QJQ31650.1"/>
    </source>
</evidence>
<dbReference type="SUPFAM" id="SSF51735">
    <property type="entry name" value="NAD(P)-binding Rossmann-fold domains"/>
    <property type="match status" value="1"/>
</dbReference>
<dbReference type="AlphaFoldDB" id="A0A6M4ATB0"/>
<dbReference type="EMBL" id="CP053015">
    <property type="protein sequence ID" value="QJQ31650.1"/>
    <property type="molecule type" value="Genomic_DNA"/>
</dbReference>
<keyword evidence="2" id="KW-0862">Zinc</keyword>
<feature type="region of interest" description="Disordered" evidence="4">
    <location>
        <begin position="1"/>
        <end position="20"/>
    </location>
</feature>
<sequence length="368" mass="37774">MEITAAVLRQSGDQPRPYADHQPLELATLTLDDPKPGELLVRIDAAGLCHSDLSVINGDRPRPMPMAIGHEAAATVLATGTADDPAFAPGDRVVLVFLPACGDCVECRSGRGYLCPVGAAANGAGQLMAGGSRLSCCGELVHHHLGVSAFATHAVVDRRSAVKIDSDIPSETAALFGCAVLTGVGAVMNTAAARPGESLLVYGLGGVGLASVLGAVAAGCVPVTAIDPFPEKRALALELGAARAVSPEEAASLDKADIVIETVGKAAVLAEAYGMAKRGGRVVTVGLPNPAEQLNIPALSLVADGKTLMGSYMGSSIPSRDIPRYLALWRAGRLPVERLMSSLGPMSEINALMDKLADGRAIRQIVVP</sequence>
<dbReference type="PANTHER" id="PTHR43880:SF12">
    <property type="entry name" value="ALCOHOL DEHYDROGENASE CLASS-3"/>
    <property type="match status" value="1"/>
</dbReference>
<dbReference type="KEGG" id="slan:GV829_03675"/>
<evidence type="ECO:0000256" key="1">
    <source>
        <dbReference type="ARBA" id="ARBA00022723"/>
    </source>
</evidence>
<feature type="domain" description="Enoyl reductase (ER)" evidence="5">
    <location>
        <begin position="19"/>
        <end position="367"/>
    </location>
</feature>
<dbReference type="Pfam" id="PF00107">
    <property type="entry name" value="ADH_zinc_N"/>
    <property type="match status" value="1"/>
</dbReference>
<dbReference type="InterPro" id="IPR020843">
    <property type="entry name" value="ER"/>
</dbReference>